<keyword evidence="4" id="KW-1185">Reference proteome</keyword>
<dbReference type="Gene3D" id="2.60.120.970">
    <property type="match status" value="1"/>
</dbReference>
<protein>
    <submittedName>
        <fullName evidence="3">Bone morphogenetic protein 7</fullName>
    </submittedName>
</protein>
<reference evidence="3 4" key="1">
    <citation type="submission" date="2019-04" db="EMBL/GenBank/DDBJ databases">
        <title>Chromosome genome assembly for Takifugu flavidus.</title>
        <authorList>
            <person name="Xiao S."/>
        </authorList>
    </citation>
    <scope>NUCLEOTIDE SEQUENCE [LARGE SCALE GENOMIC DNA]</scope>
    <source>
        <strain evidence="3">HTHZ2018</strain>
        <tissue evidence="3">Muscle</tissue>
    </source>
</reference>
<evidence type="ECO:0000256" key="1">
    <source>
        <dbReference type="SAM" id="SignalP"/>
    </source>
</evidence>
<keyword evidence="1" id="KW-0732">Signal</keyword>
<feature type="domain" description="TGF-beta propeptide" evidence="2">
    <location>
        <begin position="33"/>
        <end position="136"/>
    </location>
</feature>
<proteinExistence type="predicted"/>
<evidence type="ECO:0000259" key="2">
    <source>
        <dbReference type="Pfam" id="PF00688"/>
    </source>
</evidence>
<feature type="chain" id="PRO_5023100317" evidence="1">
    <location>
        <begin position="25"/>
        <end position="163"/>
    </location>
</feature>
<name>A0A5C6MNY2_9TELE</name>
<dbReference type="Pfam" id="PF00688">
    <property type="entry name" value="TGFb_propeptide"/>
    <property type="match status" value="1"/>
</dbReference>
<evidence type="ECO:0000313" key="4">
    <source>
        <dbReference type="Proteomes" id="UP000324091"/>
    </source>
</evidence>
<dbReference type="InterPro" id="IPR001111">
    <property type="entry name" value="TGF-b_propeptide"/>
</dbReference>
<organism evidence="3 4">
    <name type="scientific">Takifugu flavidus</name>
    <name type="common">sansaifugu</name>
    <dbReference type="NCBI Taxonomy" id="433684"/>
    <lineage>
        <taxon>Eukaryota</taxon>
        <taxon>Metazoa</taxon>
        <taxon>Chordata</taxon>
        <taxon>Craniata</taxon>
        <taxon>Vertebrata</taxon>
        <taxon>Euteleostomi</taxon>
        <taxon>Actinopterygii</taxon>
        <taxon>Neopterygii</taxon>
        <taxon>Teleostei</taxon>
        <taxon>Neoteleostei</taxon>
        <taxon>Acanthomorphata</taxon>
        <taxon>Eupercaria</taxon>
        <taxon>Tetraodontiformes</taxon>
        <taxon>Tetradontoidea</taxon>
        <taxon>Tetraodontidae</taxon>
        <taxon>Takifugu</taxon>
    </lineage>
</organism>
<evidence type="ECO:0000313" key="3">
    <source>
        <dbReference type="EMBL" id="TWW56892.1"/>
    </source>
</evidence>
<accession>A0A5C6MNY2</accession>
<dbReference type="AlphaFoldDB" id="A0A5C6MNY2"/>
<dbReference type="Proteomes" id="UP000324091">
    <property type="component" value="Chromosome 8"/>
</dbReference>
<comment type="caution">
    <text evidence="3">The sequence shown here is derived from an EMBL/GenBank/DDBJ whole genome shotgun (WGS) entry which is preliminary data.</text>
</comment>
<sequence length="163" mass="18806">MAPLLDRRAPALLVVWSCCVLADTAFTNFSLDNEFHSSFIHRRLKSQERREMQREILSILGLPHRPRPHHHGKHNAAPMFMLDLYNAMSTEGDENRYSYPYKPVFTTQGPPLASLQDNNFLNDADMVMSFVNLVYQLCSQLMIRCSSREEKKGEKRDYGLANS</sequence>
<dbReference type="EMBL" id="RHFK02000021">
    <property type="protein sequence ID" value="TWW56892.1"/>
    <property type="molecule type" value="Genomic_DNA"/>
</dbReference>
<feature type="signal peptide" evidence="1">
    <location>
        <begin position="1"/>
        <end position="24"/>
    </location>
</feature>
<gene>
    <name evidence="3" type="ORF">D4764_08G0008790</name>
</gene>